<feature type="transmembrane region" description="Helical" evidence="1">
    <location>
        <begin position="113"/>
        <end position="134"/>
    </location>
</feature>
<dbReference type="Proteomes" id="UP000618986">
    <property type="component" value="Unassembled WGS sequence"/>
</dbReference>
<proteinExistence type="predicted"/>
<dbReference type="EMBL" id="JACHJC010000001">
    <property type="protein sequence ID" value="MBB5114974.1"/>
    <property type="molecule type" value="Genomic_DNA"/>
</dbReference>
<feature type="transmembrane region" description="Helical" evidence="1">
    <location>
        <begin position="12"/>
        <end position="36"/>
    </location>
</feature>
<keyword evidence="3" id="KW-1185">Reference proteome</keyword>
<evidence type="ECO:0000256" key="1">
    <source>
        <dbReference type="SAM" id="Phobius"/>
    </source>
</evidence>
<feature type="transmembrane region" description="Helical" evidence="1">
    <location>
        <begin position="48"/>
        <end position="72"/>
    </location>
</feature>
<feature type="transmembrane region" description="Helical" evidence="1">
    <location>
        <begin position="84"/>
        <end position="107"/>
    </location>
</feature>
<protein>
    <submittedName>
        <fullName evidence="2">Uncharacterized protein</fullName>
    </submittedName>
</protein>
<accession>A0ABR6MHW9</accession>
<dbReference type="GeneID" id="300295344"/>
<gene>
    <name evidence="2" type="ORF">FHU28_004813</name>
</gene>
<comment type="caution">
    <text evidence="2">The sequence shown here is derived from an EMBL/GenBank/DDBJ whole genome shotgun (WGS) entry which is preliminary data.</text>
</comment>
<sequence length="161" mass="15854">MGTTIARHLAGATAAWFVVVAEAVVGYLGLLAYALVTGADPGGPLAGPLLVLIAALLGVAALPLLFAPAVALGEAASRRRAAPALAYAGLVAVVLAAGYAAAVAVATDVPGTWVPLVAGISALLALAPTAAYALTARGVGWTARLIRRRVADARVVRAEAG</sequence>
<keyword evidence="1" id="KW-0472">Membrane</keyword>
<keyword evidence="1" id="KW-0812">Transmembrane</keyword>
<reference evidence="2 3" key="1">
    <citation type="submission" date="2020-08" db="EMBL/GenBank/DDBJ databases">
        <title>Sequencing the genomes of 1000 actinobacteria strains.</title>
        <authorList>
            <person name="Klenk H.-P."/>
        </authorList>
    </citation>
    <scope>NUCLEOTIDE SEQUENCE [LARGE SCALE GENOMIC DNA]</scope>
    <source>
        <strain evidence="2 3">DSM 43036</strain>
    </source>
</reference>
<name>A0ABR6MHW9_MICEC</name>
<keyword evidence="1" id="KW-1133">Transmembrane helix</keyword>
<dbReference type="RefSeq" id="WP_184686705.1">
    <property type="nucleotide sequence ID" value="NZ_JACHJC010000001.1"/>
</dbReference>
<organism evidence="2 3">
    <name type="scientific">Micromonospora echinospora</name>
    <name type="common">Micromonospora purpurea</name>
    <dbReference type="NCBI Taxonomy" id="1877"/>
    <lineage>
        <taxon>Bacteria</taxon>
        <taxon>Bacillati</taxon>
        <taxon>Actinomycetota</taxon>
        <taxon>Actinomycetes</taxon>
        <taxon>Micromonosporales</taxon>
        <taxon>Micromonosporaceae</taxon>
        <taxon>Micromonospora</taxon>
    </lineage>
</organism>
<evidence type="ECO:0000313" key="3">
    <source>
        <dbReference type="Proteomes" id="UP000618986"/>
    </source>
</evidence>
<evidence type="ECO:0000313" key="2">
    <source>
        <dbReference type="EMBL" id="MBB5114974.1"/>
    </source>
</evidence>